<evidence type="ECO:0000313" key="1">
    <source>
        <dbReference type="EMBL" id="MBB4247976.1"/>
    </source>
</evidence>
<dbReference type="RefSeq" id="WP_153116889.1">
    <property type="nucleotide sequence ID" value="NZ_JACIGE010000008.1"/>
</dbReference>
<sequence length="1199" mass="134621">MPESRKIEEFAFRSHPSQDFLRKALIDYAEGKAAGKIYVDPAATGTGKSWALSNEPVAHIEAWEGKPLTLVYLAPEWRHLNPIHEDLKKSLAGSSAPLIVFRSQLDSLAETGIPKGCPLRKTASDPETPKIIHDLERGIEFLYREEVRRSEYRERLEKPIRQDRDALKARCRKWIDFQAVSPSPDVRHCQTCRCMYPGNEAFQKRTGPMVLLMTYQKLFWGLSAFEIDGSRARFFTYSPFVSEPTLKESPFPNCFFVGEEFSHGHKRITDDIEKRAVKVNVFEAASFAVRGLADAFDKTSLVIESANKPLYLKHRERLQAVRKYAVDRHSSFWLPGEVHPYANGRACVLFRPDEHFESRQSLVAAISPAFSSLFSHDQMGARLDTTVTDTTDGYRVIVKPFKSSGQMRAEGCESVPVSAAQAIRRTLEPIADVYNAINTIDLANKDARNLQGRRPEWAGLFLKDVTQGRPEIAEYVSTLPGRRSSNSLDSQKDETLSVLDQFYLRGYEFLEAGMFDGHQLEINVRLSKGSTEAMVSAILEAGNAFYVSSASATVRSSITNIDLDWLTLSRGYPKEILPLDEGARVLEEKTGPKAQPKIVWGRDDVGNVLNLSFGEGGDDSGTNVAVLNTFARDLAETGNMAPRCSLLFFNSGRRAQQARDAFRNFLRKEFGEGSYRCDFVDAKSFQGGDWKDFHADFARNLSSAEKPKIYLVFVAFGGMATGANLHQELPLPLPENANFFRYVGGSSVRRHTGADRVGVDVSDVVLAEQVTNVVSESNYLRIGHHLAAKGDFTWLQIGHKLFGRKDAAEPWWATSAAIKQTSQYVAAQMDIAMQSVGRMDRTLNSSYSPKVFLNSRFAGIFAAVTPDIVGETILPPAMRLVLESAKRQLRVSEVCAKTDFIVRADCGSREFFSRLAQEVRESTDARGLWIDLREFLSSYAVVTNKDFLGANETALRLNKKLAAYGVTVTDFYFGMPSKAVFSKLRDKWGLFFTADGDDYRFFDPDFAPVDAQKCWYRTISDKKSGYVMMVRPAVMFDVVWPADYERTCRVAVTAWARKKALDDRETPLHLFERSDLFVPQCGAAVDAKAWSVCTMEGSANLDKIEQLVADARMKLGYMRSEARGEWAPERYVYAFKNWWPALEEKYGRVAVFFDGDSVQNDFRGPWNVAFVHVQDYAVLTEILDELDTVPAIATGKAAE</sequence>
<reference evidence="1 2" key="1">
    <citation type="submission" date="2020-08" db="EMBL/GenBank/DDBJ databases">
        <title>Genome sequencing of Purple Non-Sulfur Bacteria from various extreme environments.</title>
        <authorList>
            <person name="Mayer M."/>
        </authorList>
    </citation>
    <scope>NUCLEOTIDE SEQUENCE [LARGE SCALE GENOMIC DNA]</scope>
    <source>
        <strain evidence="1 2">2761</strain>
    </source>
</reference>
<protein>
    <submittedName>
        <fullName evidence="1">Uncharacterized protein</fullName>
    </submittedName>
</protein>
<comment type="caution">
    <text evidence="1">The sequence shown here is derived from an EMBL/GenBank/DDBJ whole genome shotgun (WGS) entry which is preliminary data.</text>
</comment>
<dbReference type="AlphaFoldDB" id="A0A840G7Y0"/>
<organism evidence="1 2">
    <name type="scientific">Rhodocyclus tenuis</name>
    <name type="common">Rhodospirillum tenue</name>
    <dbReference type="NCBI Taxonomy" id="1066"/>
    <lineage>
        <taxon>Bacteria</taxon>
        <taxon>Pseudomonadati</taxon>
        <taxon>Pseudomonadota</taxon>
        <taxon>Betaproteobacteria</taxon>
        <taxon>Rhodocyclales</taxon>
        <taxon>Rhodocyclaceae</taxon>
        <taxon>Rhodocyclus</taxon>
    </lineage>
</organism>
<proteinExistence type="predicted"/>
<gene>
    <name evidence="1" type="ORF">GGD90_002362</name>
</gene>
<keyword evidence="2" id="KW-1185">Reference proteome</keyword>
<accession>A0A840G7Y0</accession>
<evidence type="ECO:0000313" key="2">
    <source>
        <dbReference type="Proteomes" id="UP000587070"/>
    </source>
</evidence>
<dbReference type="EMBL" id="JACIGE010000008">
    <property type="protein sequence ID" value="MBB4247976.1"/>
    <property type="molecule type" value="Genomic_DNA"/>
</dbReference>
<name>A0A840G7Y0_RHOTE</name>
<dbReference type="Proteomes" id="UP000587070">
    <property type="component" value="Unassembled WGS sequence"/>
</dbReference>